<dbReference type="PROSITE" id="PS51186">
    <property type="entry name" value="GNAT"/>
    <property type="match status" value="1"/>
</dbReference>
<name>A0A0U1NZD0_9BACI</name>
<sequence>MIKLVKYDDLTLFKKDVIYFLEKFEAENNLILGVLLSLSEIEDSPLLMATVGKHNDIGLVLLQTHPSQIILSKSVSFTSKEIHVIGEKLSNTIQEIPGFIGEKKLTTDLAMYISKLKGIQASVIMDQKIYKLEKVVKKANTNGMLRRIIEKDHRTIKEWVYLFCYETNQPISLDEADKRAKIMINKGNFVAWVVNGELVSMAYATRPTQNNITISYVYTPISERKKGYAADCVSAFTQSLLDRGYKTTSLYTDLNNPTSNKIYIQIGYEAIMDSIVILFK</sequence>
<dbReference type="SUPFAM" id="SSF55729">
    <property type="entry name" value="Acyl-CoA N-acyltransferases (Nat)"/>
    <property type="match status" value="1"/>
</dbReference>
<evidence type="ECO:0000313" key="2">
    <source>
        <dbReference type="EMBL" id="CRK83371.1"/>
    </source>
</evidence>
<feature type="domain" description="N-acetyltransferase" evidence="1">
    <location>
        <begin position="143"/>
        <end position="280"/>
    </location>
</feature>
<dbReference type="InterPro" id="IPR016181">
    <property type="entry name" value="Acyl_CoA_acyltransferase"/>
</dbReference>
<proteinExistence type="predicted"/>
<dbReference type="RefSeq" id="WP_176699834.1">
    <property type="nucleotide sequence ID" value="NZ_CVRB01000003.1"/>
</dbReference>
<accession>A0A0U1NZD0</accession>
<dbReference type="Pfam" id="PF08445">
    <property type="entry name" value="FR47"/>
    <property type="match status" value="1"/>
</dbReference>
<organism evidence="2 3">
    <name type="scientific">Neobacillus massiliamazoniensis</name>
    <dbReference type="NCBI Taxonomy" id="1499688"/>
    <lineage>
        <taxon>Bacteria</taxon>
        <taxon>Bacillati</taxon>
        <taxon>Bacillota</taxon>
        <taxon>Bacilli</taxon>
        <taxon>Bacillales</taxon>
        <taxon>Bacillaceae</taxon>
        <taxon>Neobacillus</taxon>
    </lineage>
</organism>
<dbReference type="AlphaFoldDB" id="A0A0U1NZD0"/>
<gene>
    <name evidence="2" type="ORF">BN000_03339</name>
</gene>
<dbReference type="InterPro" id="IPR013653">
    <property type="entry name" value="GCN5-like_dom"/>
</dbReference>
<dbReference type="STRING" id="1499688.BN000_03339"/>
<dbReference type="GO" id="GO:0016747">
    <property type="term" value="F:acyltransferase activity, transferring groups other than amino-acyl groups"/>
    <property type="evidence" value="ECO:0007669"/>
    <property type="project" value="InterPro"/>
</dbReference>
<protein>
    <submittedName>
        <fullName evidence="2">Acetyltransferase</fullName>
    </submittedName>
</protein>
<evidence type="ECO:0000313" key="3">
    <source>
        <dbReference type="Proteomes" id="UP000199087"/>
    </source>
</evidence>
<dbReference type="InterPro" id="IPR000182">
    <property type="entry name" value="GNAT_dom"/>
</dbReference>
<dbReference type="EMBL" id="CVRB01000003">
    <property type="protein sequence ID" value="CRK83371.1"/>
    <property type="molecule type" value="Genomic_DNA"/>
</dbReference>
<dbReference type="Proteomes" id="UP000199087">
    <property type="component" value="Unassembled WGS sequence"/>
</dbReference>
<dbReference type="Gene3D" id="3.40.630.30">
    <property type="match status" value="1"/>
</dbReference>
<reference evidence="3" key="1">
    <citation type="submission" date="2015-05" db="EMBL/GenBank/DDBJ databases">
        <authorList>
            <person name="Urmite Genomes"/>
        </authorList>
    </citation>
    <scope>NUCLEOTIDE SEQUENCE [LARGE SCALE GENOMIC DNA]</scope>
    <source>
        <strain evidence="3">LF1</strain>
    </source>
</reference>
<keyword evidence="2" id="KW-0808">Transferase</keyword>
<keyword evidence="3" id="KW-1185">Reference proteome</keyword>
<evidence type="ECO:0000259" key="1">
    <source>
        <dbReference type="PROSITE" id="PS51186"/>
    </source>
</evidence>